<comment type="caution">
    <text evidence="4">The sequence shown here is derived from an EMBL/GenBank/DDBJ whole genome shotgun (WGS) entry which is preliminary data.</text>
</comment>
<name>A0ABP0I2J6_9DINO</name>
<feature type="domain" description="Pentatricopeptide repeat-containing protein-mitochondrial" evidence="3">
    <location>
        <begin position="685"/>
        <end position="796"/>
    </location>
</feature>
<dbReference type="PANTHER" id="PTHR47447:SF17">
    <property type="entry name" value="OS12G0638900 PROTEIN"/>
    <property type="match status" value="1"/>
</dbReference>
<keyword evidence="2" id="KW-0472">Membrane</keyword>
<keyword evidence="5" id="KW-1185">Reference proteome</keyword>
<sequence>MRTSHVFGSCSTGSALWVRPNRRPNSGIGPWPSPTLCVPSRRLRPPQGLPGYGQPGSRARVYYELACQSAHLLAHNVLSLCHKLSGSLLDEQQMQRKVKMLHIARHLSSDMHRQAGYFFRIAIELLGHWQLTGSCSQREDVAQVLANSLQSHWKNMAKALEELGWQHQSYAPGMGSTSNVLVERMTSPALVDFWMKLVEGVMSTTCLDLVLNLVILVSYLAEDAVRLKTHLFAQLYLTELRLSPPGTAAEGVAVALPVDRAAPASRGHVPFVFRRWRCCLRYHVLLQLLEEIAQQRAQETKTPVSVSMIEIGVHTASTARFLLDRAPFLHWTGIDPYEDHSGGLAAESWELSVPRCDALFHEASRHLARFGHRARLLRRRSEEAWETSGALHGSSVLMDLLGVELHSVDLLFVDGDHDYNATFQDLVAWARFVRPGGIVAGHDIFNPVNDGVTEAVEDLLRGKNVVVNFATDHVFWWHTHLVQLGEVSWVQDPIAVASALGARPPWRSAVQLLGTAMRRRLQSDDVIASSVISCCSREEAWQVSLALLQRLDAKDSTVAVGAAISGAERASQWTIAISLLENLKKKVTPSFIAFSTTVLACSKASQWQAILQLLRDRGEALDAVTCTAAISACRDGHAWQDAIRLLFLALDSRPNRFEERGEAPGLTSSNACLSALERASQWQRAIALLQFLPAGRVQADEVSFNTTMSACSVHLKWQHALALREVMRRRQLQEDQVTWNACITACSQGQSAQNALQIFEELEAEKTTLSTAVVNAALAACVTTAAWELALQLFQRLQRGWDLQGAAFADTVSFNTTVAACAAAQAWEMALSLANDHGDPLDEISLGAALAALRDRWKERFRLAGDAMYLVREFQAQSTIFGKMSVVIYGFIIIFGGFTTILGMVAPILSADCMAAPFLSNNSEREADQLIWFKAMGRMCGALGTIFLLAVYMLGHSLKSLLLLLLWGWLNFMNFAFVIPADLRADGGSKETETCMRNVRVQVGGFAVLEAVAVLFAWLEERSKPGDSRMEPLNA</sequence>
<keyword evidence="2" id="KW-0812">Transmembrane</keyword>
<feature type="transmembrane region" description="Helical" evidence="2">
    <location>
        <begin position="999"/>
        <end position="1019"/>
    </location>
</feature>
<dbReference type="Pfam" id="PF23276">
    <property type="entry name" value="TPR_24"/>
    <property type="match status" value="1"/>
</dbReference>
<accession>A0ABP0I2J6</accession>
<evidence type="ECO:0000313" key="5">
    <source>
        <dbReference type="Proteomes" id="UP001642464"/>
    </source>
</evidence>
<gene>
    <name evidence="4" type="ORF">SCF082_LOCUS4447</name>
</gene>
<dbReference type="Pfam" id="PF13578">
    <property type="entry name" value="Methyltransf_24"/>
    <property type="match status" value="1"/>
</dbReference>
<feature type="transmembrane region" description="Helical" evidence="2">
    <location>
        <begin position="886"/>
        <end position="910"/>
    </location>
</feature>
<evidence type="ECO:0000256" key="1">
    <source>
        <dbReference type="ARBA" id="ARBA00022737"/>
    </source>
</evidence>
<dbReference type="Gene3D" id="1.25.40.10">
    <property type="entry name" value="Tetratricopeptide repeat domain"/>
    <property type="match status" value="2"/>
</dbReference>
<dbReference type="Gene3D" id="3.40.50.150">
    <property type="entry name" value="Vaccinia Virus protein VP39"/>
    <property type="match status" value="1"/>
</dbReference>
<protein>
    <submittedName>
        <fullName evidence="4">Chloroplastic</fullName>
    </submittedName>
</protein>
<dbReference type="Proteomes" id="UP001642464">
    <property type="component" value="Unassembled WGS sequence"/>
</dbReference>
<evidence type="ECO:0000256" key="2">
    <source>
        <dbReference type="SAM" id="Phobius"/>
    </source>
</evidence>
<organism evidence="4 5">
    <name type="scientific">Durusdinium trenchii</name>
    <dbReference type="NCBI Taxonomy" id="1381693"/>
    <lineage>
        <taxon>Eukaryota</taxon>
        <taxon>Sar</taxon>
        <taxon>Alveolata</taxon>
        <taxon>Dinophyceae</taxon>
        <taxon>Suessiales</taxon>
        <taxon>Symbiodiniaceae</taxon>
        <taxon>Durusdinium</taxon>
    </lineage>
</organism>
<dbReference type="InterPro" id="IPR011990">
    <property type="entry name" value="TPR-like_helical_dom_sf"/>
</dbReference>
<feature type="transmembrane region" description="Helical" evidence="2">
    <location>
        <begin position="930"/>
        <end position="954"/>
    </location>
</feature>
<reference evidence="4 5" key="1">
    <citation type="submission" date="2024-02" db="EMBL/GenBank/DDBJ databases">
        <authorList>
            <person name="Chen Y."/>
            <person name="Shah S."/>
            <person name="Dougan E. K."/>
            <person name="Thang M."/>
            <person name="Chan C."/>
        </authorList>
    </citation>
    <scope>NUCLEOTIDE SEQUENCE [LARGE SCALE GENOMIC DNA]</scope>
</reference>
<dbReference type="PANTHER" id="PTHR47447">
    <property type="entry name" value="OS03G0856100 PROTEIN"/>
    <property type="match status" value="1"/>
</dbReference>
<evidence type="ECO:0000259" key="3">
    <source>
        <dbReference type="Pfam" id="PF23276"/>
    </source>
</evidence>
<dbReference type="InterPro" id="IPR057027">
    <property type="entry name" value="TPR_mt"/>
</dbReference>
<feature type="transmembrane region" description="Helical" evidence="2">
    <location>
        <begin position="961"/>
        <end position="979"/>
    </location>
</feature>
<dbReference type="InterPro" id="IPR029063">
    <property type="entry name" value="SAM-dependent_MTases_sf"/>
</dbReference>
<keyword evidence="2" id="KW-1133">Transmembrane helix</keyword>
<dbReference type="EMBL" id="CAXAMM010002303">
    <property type="protein sequence ID" value="CAK8995644.1"/>
    <property type="molecule type" value="Genomic_DNA"/>
</dbReference>
<keyword evidence="1" id="KW-0677">Repeat</keyword>
<dbReference type="SUPFAM" id="SSF53335">
    <property type="entry name" value="S-adenosyl-L-methionine-dependent methyltransferases"/>
    <property type="match status" value="1"/>
</dbReference>
<proteinExistence type="predicted"/>
<evidence type="ECO:0000313" key="4">
    <source>
        <dbReference type="EMBL" id="CAK8995644.1"/>
    </source>
</evidence>